<evidence type="ECO:0000256" key="2">
    <source>
        <dbReference type="SAM" id="Phobius"/>
    </source>
</evidence>
<dbReference type="CDD" id="cd00118">
    <property type="entry name" value="LysM"/>
    <property type="match status" value="1"/>
</dbReference>
<keyword evidence="2" id="KW-1133">Transmembrane helix</keyword>
<dbReference type="PROSITE" id="PS51782">
    <property type="entry name" value="LYSM"/>
    <property type="match status" value="1"/>
</dbReference>
<dbReference type="Proteomes" id="UP000050501">
    <property type="component" value="Unassembled WGS sequence"/>
</dbReference>
<dbReference type="InterPro" id="IPR014044">
    <property type="entry name" value="CAP_dom"/>
</dbReference>
<dbReference type="SUPFAM" id="SSF54106">
    <property type="entry name" value="LysM domain"/>
    <property type="match status" value="1"/>
</dbReference>
<reference evidence="4 5" key="1">
    <citation type="submission" date="2015-07" db="EMBL/GenBank/DDBJ databases">
        <title>Genome sequence of Levilinea saccharolytica DSM 16555.</title>
        <authorList>
            <person name="Hemp J."/>
            <person name="Ward L.M."/>
            <person name="Pace L.A."/>
            <person name="Fischer W.W."/>
        </authorList>
    </citation>
    <scope>NUCLEOTIDE SEQUENCE [LARGE SCALE GENOMIC DNA]</scope>
    <source>
        <strain evidence="4 5">KIBI-1</strain>
    </source>
</reference>
<dbReference type="Gene3D" id="3.10.350.10">
    <property type="entry name" value="LysM domain"/>
    <property type="match status" value="1"/>
</dbReference>
<dbReference type="Pfam" id="PF00188">
    <property type="entry name" value="CAP"/>
    <property type="match status" value="1"/>
</dbReference>
<dbReference type="InterPro" id="IPR018392">
    <property type="entry name" value="LysM"/>
</dbReference>
<dbReference type="SUPFAM" id="SSF55797">
    <property type="entry name" value="PR-1-like"/>
    <property type="match status" value="1"/>
</dbReference>
<comment type="caution">
    <text evidence="4">The sequence shown here is derived from an EMBL/GenBank/DDBJ whole genome shotgun (WGS) entry which is preliminary data.</text>
</comment>
<dbReference type="STRING" id="229921.ADN01_09380"/>
<protein>
    <recommendedName>
        <fullName evidence="3">LysM domain-containing protein</fullName>
    </recommendedName>
</protein>
<dbReference type="CDD" id="cd05379">
    <property type="entry name" value="CAP_bacterial"/>
    <property type="match status" value="1"/>
</dbReference>
<dbReference type="Gene3D" id="3.40.33.10">
    <property type="entry name" value="CAP"/>
    <property type="match status" value="1"/>
</dbReference>
<name>A0A0P6Y916_9CHLR</name>
<evidence type="ECO:0000259" key="3">
    <source>
        <dbReference type="PROSITE" id="PS51782"/>
    </source>
</evidence>
<dbReference type="PANTHER" id="PTHR31157:SF1">
    <property type="entry name" value="SCP DOMAIN-CONTAINING PROTEIN"/>
    <property type="match status" value="1"/>
</dbReference>
<dbReference type="EMBL" id="LGCM01000035">
    <property type="protein sequence ID" value="KPL81793.1"/>
    <property type="molecule type" value="Genomic_DNA"/>
</dbReference>
<dbReference type="SMART" id="SM00257">
    <property type="entry name" value="LysM"/>
    <property type="match status" value="1"/>
</dbReference>
<evidence type="ECO:0000313" key="5">
    <source>
        <dbReference type="Proteomes" id="UP000050501"/>
    </source>
</evidence>
<feature type="region of interest" description="Disordered" evidence="1">
    <location>
        <begin position="267"/>
        <end position="296"/>
    </location>
</feature>
<dbReference type="PANTHER" id="PTHR31157">
    <property type="entry name" value="SCP DOMAIN-CONTAINING PROTEIN"/>
    <property type="match status" value="1"/>
</dbReference>
<keyword evidence="2" id="KW-0472">Membrane</keyword>
<keyword evidence="5" id="KW-1185">Reference proteome</keyword>
<accession>A0A0P6Y916</accession>
<dbReference type="InterPro" id="IPR036779">
    <property type="entry name" value="LysM_dom_sf"/>
</dbReference>
<gene>
    <name evidence="4" type="ORF">ADN01_09380</name>
</gene>
<evidence type="ECO:0000256" key="1">
    <source>
        <dbReference type="SAM" id="MobiDB-lite"/>
    </source>
</evidence>
<sequence>MAAAMFLAVLLWANLVQVGRAQTEEPAPEVTAQDLITAVNTIRVGLGLPALVVHPILMQVAQDTATTMALNEMTGHIGGVKDRVWAAGYGVMDTPWATENFAMGPASIDDILMMWSDELHMKPMADARYYHIGAGVAEYNGTVYYIVIAAYTDRHPGPAYTPGTAVPARSGTPAAADLASQYIFAVVTATPQDNGKLVHTVRQGQSLWAIAMAYGVKIQAILDANGLSADSPTIYTGQKLLIPLLLPSATPQPKETATAAAPRVTTVVRTPTPPPAPTLAAAANDEGSPPDEAKEKSPQTTILYVIEGFVVLGVVLIGWGVATRRRR</sequence>
<evidence type="ECO:0000313" key="4">
    <source>
        <dbReference type="EMBL" id="KPL81793.1"/>
    </source>
</evidence>
<organism evidence="4 5">
    <name type="scientific">Levilinea saccharolytica</name>
    <dbReference type="NCBI Taxonomy" id="229921"/>
    <lineage>
        <taxon>Bacteria</taxon>
        <taxon>Bacillati</taxon>
        <taxon>Chloroflexota</taxon>
        <taxon>Anaerolineae</taxon>
        <taxon>Anaerolineales</taxon>
        <taxon>Anaerolineaceae</taxon>
        <taxon>Levilinea</taxon>
    </lineage>
</organism>
<dbReference type="InterPro" id="IPR035940">
    <property type="entry name" value="CAP_sf"/>
</dbReference>
<dbReference type="Pfam" id="PF01476">
    <property type="entry name" value="LysM"/>
    <property type="match status" value="1"/>
</dbReference>
<feature type="transmembrane region" description="Helical" evidence="2">
    <location>
        <begin position="302"/>
        <end position="322"/>
    </location>
</feature>
<dbReference type="AlphaFoldDB" id="A0A0P6Y916"/>
<keyword evidence="2" id="KW-0812">Transmembrane</keyword>
<feature type="domain" description="LysM" evidence="3">
    <location>
        <begin position="197"/>
        <end position="242"/>
    </location>
</feature>
<proteinExistence type="predicted"/>